<reference evidence="1" key="1">
    <citation type="submission" date="2020-05" db="EMBL/GenBank/DDBJ databases">
        <authorList>
            <person name="Brown S."/>
            <person name="Huntemann M."/>
            <person name="Clum A."/>
            <person name="Spunde A."/>
            <person name="Palaniappan K."/>
            <person name="Ritter S."/>
            <person name="Mikhailova N."/>
            <person name="Chen I.-M."/>
            <person name="Stamatis D."/>
            <person name="Reddy T."/>
            <person name="O'Malley R."/>
            <person name="Daum C."/>
            <person name="Shapiro N."/>
            <person name="Ivanova N."/>
            <person name="Kyrpides N."/>
            <person name="Woyke T."/>
        </authorList>
    </citation>
    <scope>NUCLEOTIDE SEQUENCE</scope>
    <source>
        <strain evidence="1">DJ080</strain>
    </source>
</reference>
<organism evidence="1 2">
    <name type="scientific">Clostridium beijerinckii</name>
    <name type="common">Clostridium MP</name>
    <dbReference type="NCBI Taxonomy" id="1520"/>
    <lineage>
        <taxon>Bacteria</taxon>
        <taxon>Bacillati</taxon>
        <taxon>Bacillota</taxon>
        <taxon>Clostridia</taxon>
        <taxon>Eubacteriales</taxon>
        <taxon>Clostridiaceae</taxon>
        <taxon>Clostridium</taxon>
    </lineage>
</organism>
<protein>
    <submittedName>
        <fullName evidence="1">Uncharacterized protein</fullName>
    </submittedName>
</protein>
<dbReference type="AlphaFoldDB" id="A0AAX0B4A1"/>
<name>A0AAX0B4A1_CLOBE</name>
<comment type="caution">
    <text evidence="1">The sequence shown here is derived from an EMBL/GenBank/DDBJ whole genome shotgun (WGS) entry which is preliminary data.</text>
</comment>
<accession>A0AAX0B4A1</accession>
<gene>
    <name evidence="1" type="ORF">B0H41_003707</name>
</gene>
<dbReference type="Pfam" id="PF20536">
    <property type="entry name" value="DUF6751"/>
    <property type="match status" value="1"/>
</dbReference>
<evidence type="ECO:0000313" key="1">
    <source>
        <dbReference type="EMBL" id="NRT90028.1"/>
    </source>
</evidence>
<dbReference type="EMBL" id="JABSWW010000001">
    <property type="protein sequence ID" value="NRT90028.1"/>
    <property type="molecule type" value="Genomic_DNA"/>
</dbReference>
<dbReference type="InterPro" id="IPR046639">
    <property type="entry name" value="DUF6751"/>
</dbReference>
<dbReference type="Proteomes" id="UP001193748">
    <property type="component" value="Unassembled WGS sequence"/>
</dbReference>
<proteinExistence type="predicted"/>
<dbReference type="RefSeq" id="WP_173711395.1">
    <property type="nucleotide sequence ID" value="NZ_JABSWW010000001.1"/>
</dbReference>
<sequence>MVLFPNSDITIYNKYFDKSSGLDKYQRTVIEGVNWSSKTKLVIGKTVGDKGATVTDVTLIIIDKLDNYIQPKQFKNLSDADRINYFTFGLGDKIVKGNINFEVTKIADLDKNYDDVVTVTAAKPLSRHWEVEAE</sequence>
<evidence type="ECO:0000313" key="2">
    <source>
        <dbReference type="Proteomes" id="UP001193748"/>
    </source>
</evidence>
<reference evidence="1" key="2">
    <citation type="journal article" date="2022" name="Nat. Biotechnol.">
        <title>Carbon-negative production of acetone and isopropanol by gas fermentation at industrial pilot scale.</title>
        <authorList>
            <person name="Liew F.E."/>
            <person name="Nogle R."/>
            <person name="Abdalla T."/>
            <person name="Rasor B.J."/>
            <person name="Canter C."/>
            <person name="Jensen R.O."/>
            <person name="Wang L."/>
            <person name="Strutz J."/>
            <person name="Chirania P."/>
            <person name="De Tissera S."/>
            <person name="Mueller A.P."/>
            <person name="Ruan Z."/>
            <person name="Gao A."/>
            <person name="Tran L."/>
            <person name="Engle N.L."/>
            <person name="Bromley J.C."/>
            <person name="Daniell J."/>
            <person name="Conrado R."/>
            <person name="Tschaplinski T.J."/>
            <person name="Giannone R.J."/>
            <person name="Hettich R.L."/>
            <person name="Karim A.S."/>
            <person name="Simpson S.D."/>
            <person name="Brown S.D."/>
            <person name="Leang C."/>
            <person name="Jewett M.C."/>
            <person name="Kopke M."/>
        </authorList>
    </citation>
    <scope>NUCLEOTIDE SEQUENCE</scope>
    <source>
        <strain evidence="1">DJ080</strain>
    </source>
</reference>